<feature type="compositionally biased region" description="Low complexity" evidence="1">
    <location>
        <begin position="1"/>
        <end position="16"/>
    </location>
</feature>
<keyword evidence="3" id="KW-1185">Reference proteome</keyword>
<evidence type="ECO:0000256" key="1">
    <source>
        <dbReference type="SAM" id="MobiDB-lite"/>
    </source>
</evidence>
<dbReference type="GeneID" id="30194881"/>
<evidence type="ECO:0000313" key="3">
    <source>
        <dbReference type="Proteomes" id="UP000094819"/>
    </source>
</evidence>
<proteinExistence type="predicted"/>
<evidence type="ECO:0000313" key="2">
    <source>
        <dbReference type="EMBL" id="ODN91997.1"/>
    </source>
</evidence>
<feature type="region of interest" description="Disordered" evidence="1">
    <location>
        <begin position="1"/>
        <end position="83"/>
    </location>
</feature>
<protein>
    <submittedName>
        <fullName evidence="2">Uncharacterized protein</fullName>
    </submittedName>
</protein>
<reference evidence="2 3" key="1">
    <citation type="submission" date="2016-06" db="EMBL/GenBank/DDBJ databases">
        <title>Evolution of pathogenesis and genome organization in the Tremellales.</title>
        <authorList>
            <person name="Cuomo C."/>
            <person name="Litvintseva A."/>
            <person name="Heitman J."/>
            <person name="Chen Y."/>
            <person name="Sun S."/>
            <person name="Springer D."/>
            <person name="Dromer F."/>
            <person name="Young S."/>
            <person name="Zeng Q."/>
            <person name="Chapman S."/>
            <person name="Gujja S."/>
            <person name="Saif S."/>
            <person name="Birren B."/>
        </authorList>
    </citation>
    <scope>NUCLEOTIDE SEQUENCE [LARGE SCALE GENOMIC DNA]</scope>
    <source>
        <strain evidence="2 3">CBS 7118</strain>
    </source>
</reference>
<sequence>MPADTPAQPKTQQDTPDPNPTPSADQQTSPEDHKTDLPPTSPSRQEPADQQEAEVRPYPVPPSAICPTASWPPSVLHLYQTAR</sequence>
<comment type="caution">
    <text evidence="2">The sequence shown here is derived from an EMBL/GenBank/DDBJ whole genome shotgun (WGS) entry which is preliminary data.</text>
</comment>
<dbReference type="EMBL" id="AWGH01000018">
    <property type="protein sequence ID" value="ODN91997.1"/>
    <property type="molecule type" value="Genomic_DNA"/>
</dbReference>
<organism evidence="2 3">
    <name type="scientific">Cryptococcus wingfieldii CBS 7118</name>
    <dbReference type="NCBI Taxonomy" id="1295528"/>
    <lineage>
        <taxon>Eukaryota</taxon>
        <taxon>Fungi</taxon>
        <taxon>Dikarya</taxon>
        <taxon>Basidiomycota</taxon>
        <taxon>Agaricomycotina</taxon>
        <taxon>Tremellomycetes</taxon>
        <taxon>Tremellales</taxon>
        <taxon>Cryptococcaceae</taxon>
        <taxon>Cryptococcus</taxon>
    </lineage>
</organism>
<dbReference type="AlphaFoldDB" id="A0A1E3ITR0"/>
<accession>A0A1E3ITR0</accession>
<gene>
    <name evidence="2" type="ORF">L198_05669</name>
</gene>
<dbReference type="RefSeq" id="XP_019030131.1">
    <property type="nucleotide sequence ID" value="XM_019177747.1"/>
</dbReference>
<name>A0A1E3ITR0_9TREE</name>
<dbReference type="Proteomes" id="UP000094819">
    <property type="component" value="Unassembled WGS sequence"/>
</dbReference>